<dbReference type="InterPro" id="IPR010502">
    <property type="entry name" value="Carb-bd_dom_fam9"/>
</dbReference>
<evidence type="ECO:0000313" key="3">
    <source>
        <dbReference type="Proteomes" id="UP001281447"/>
    </source>
</evidence>
<organism evidence="2 3">
    <name type="scientific">Tigheibacillus halophilus</name>
    <dbReference type="NCBI Taxonomy" id="361280"/>
    <lineage>
        <taxon>Bacteria</taxon>
        <taxon>Bacillati</taxon>
        <taxon>Bacillota</taxon>
        <taxon>Bacilli</taxon>
        <taxon>Bacillales</taxon>
        <taxon>Bacillaceae</taxon>
        <taxon>Tigheibacillus</taxon>
    </lineage>
</organism>
<sequence>MTYIAYRTDEKLKIDGRLDKKIWELAPKSPRFVDIVNGEPALYDTRSAVLWDDEYLYIGFWVEEPYVDAKISERDGIIFQENDVEIFIDGGDTYYEFELNALNTIYEVFFIWRDAYKPGGKYDVPEFNVHERQAYSFGGNHDRVPQHFWNGTHPRGTRWAFTDWDFPGLKTAVHINGTINDDTKVDKGWTAELAFPWSGMKWLANGRSLPPQNGDEWNLQFARYEKLKSLNKNVGWAWDPVGSDDNHKPDKFTPIQFSEKSIQTLK</sequence>
<gene>
    <name evidence="2" type="ORF">RWE15_09115</name>
</gene>
<dbReference type="Proteomes" id="UP001281447">
    <property type="component" value="Unassembled WGS sequence"/>
</dbReference>
<dbReference type="Pfam" id="PF06452">
    <property type="entry name" value="CBM9_1"/>
    <property type="match status" value="1"/>
</dbReference>
<evidence type="ECO:0000313" key="2">
    <source>
        <dbReference type="EMBL" id="MDY0394572.1"/>
    </source>
</evidence>
<dbReference type="SUPFAM" id="SSF49344">
    <property type="entry name" value="CBD9-like"/>
    <property type="match status" value="2"/>
</dbReference>
<evidence type="ECO:0000259" key="1">
    <source>
        <dbReference type="Pfam" id="PF06452"/>
    </source>
</evidence>
<name>A0ABU5C5G8_9BACI</name>
<keyword evidence="3" id="KW-1185">Reference proteome</keyword>
<dbReference type="PANTHER" id="PTHR35532">
    <property type="entry name" value="SIMILAR TO POLYHYDROXYALKANOATE DEPOLYMERASE"/>
    <property type="match status" value="1"/>
</dbReference>
<accession>A0ABU5C5G8</accession>
<dbReference type="PANTHER" id="PTHR35532:SF5">
    <property type="entry name" value="CARBOHYDRATE-BINDING DOMAIN-CONTAINING PROTEIN"/>
    <property type="match status" value="1"/>
</dbReference>
<feature type="domain" description="Carbohydrate-binding" evidence="1">
    <location>
        <begin position="14"/>
        <end position="93"/>
    </location>
</feature>
<dbReference type="EMBL" id="JAWDIP010000003">
    <property type="protein sequence ID" value="MDY0394572.1"/>
    <property type="molecule type" value="Genomic_DNA"/>
</dbReference>
<dbReference type="CDD" id="cd09620">
    <property type="entry name" value="CBM9_like_3"/>
    <property type="match status" value="1"/>
</dbReference>
<proteinExistence type="predicted"/>
<dbReference type="Gene3D" id="2.60.40.1190">
    <property type="match status" value="1"/>
</dbReference>
<dbReference type="RefSeq" id="WP_390354461.1">
    <property type="nucleotide sequence ID" value="NZ_JBHUIZ010000005.1"/>
</dbReference>
<protein>
    <submittedName>
        <fullName evidence="2">Carbohydrate-binding family 9-like protein</fullName>
    </submittedName>
</protein>
<reference evidence="2 3" key="1">
    <citation type="submission" date="2023-10" db="EMBL/GenBank/DDBJ databases">
        <title>Virgibacillus halophilus 5B73C genome.</title>
        <authorList>
            <person name="Miliotis G."/>
            <person name="Sengupta P."/>
            <person name="Hameed A."/>
            <person name="Chuvochina M."/>
            <person name="Mcdonagh F."/>
            <person name="Simpson A.C."/>
            <person name="Singh N.K."/>
            <person name="Rekha P.D."/>
            <person name="Raman K."/>
            <person name="Hugenholtz P."/>
            <person name="Venkateswaran K."/>
        </authorList>
    </citation>
    <scope>NUCLEOTIDE SEQUENCE [LARGE SCALE GENOMIC DNA]</scope>
    <source>
        <strain evidence="2 3">5B73C</strain>
    </source>
</reference>
<comment type="caution">
    <text evidence="2">The sequence shown here is derived from an EMBL/GenBank/DDBJ whole genome shotgun (WGS) entry which is preliminary data.</text>
</comment>